<dbReference type="Pfam" id="PF00990">
    <property type="entry name" value="GGDEF"/>
    <property type="match status" value="1"/>
</dbReference>
<accession>A0A3B0CJE5</accession>
<dbReference type="InterPro" id="IPR050469">
    <property type="entry name" value="Diguanylate_Cyclase"/>
</dbReference>
<dbReference type="EMBL" id="RBAH01000006">
    <property type="protein sequence ID" value="RKN84961.1"/>
    <property type="molecule type" value="Genomic_DNA"/>
</dbReference>
<proteinExistence type="predicted"/>
<dbReference type="Gene3D" id="3.30.70.270">
    <property type="match status" value="1"/>
</dbReference>
<name>A0A3B0CJE5_9BACL</name>
<dbReference type="SMART" id="SM00267">
    <property type="entry name" value="GGDEF"/>
    <property type="match status" value="1"/>
</dbReference>
<dbReference type="CDD" id="cd01949">
    <property type="entry name" value="GGDEF"/>
    <property type="match status" value="1"/>
</dbReference>
<dbReference type="PANTHER" id="PTHR45138:SF9">
    <property type="entry name" value="DIGUANYLATE CYCLASE DGCM-RELATED"/>
    <property type="match status" value="1"/>
</dbReference>
<evidence type="ECO:0000259" key="2">
    <source>
        <dbReference type="PROSITE" id="PS50887"/>
    </source>
</evidence>
<gene>
    <name evidence="3" type="ORF">D7M11_10575</name>
</gene>
<keyword evidence="1" id="KW-0175">Coiled coil</keyword>
<evidence type="ECO:0000256" key="1">
    <source>
        <dbReference type="SAM" id="Coils"/>
    </source>
</evidence>
<dbReference type="SUPFAM" id="SSF55073">
    <property type="entry name" value="Nucleotide cyclase"/>
    <property type="match status" value="1"/>
</dbReference>
<dbReference type="NCBIfam" id="TIGR00254">
    <property type="entry name" value="GGDEF"/>
    <property type="match status" value="1"/>
</dbReference>
<reference evidence="3 4" key="1">
    <citation type="journal article" date="2007" name="Int. J. Syst. Evol. Microbiol.">
        <title>Paenibacillus ginsengarvi sp. nov., isolated from soil from ginseng cultivation.</title>
        <authorList>
            <person name="Yoon M.H."/>
            <person name="Ten L.N."/>
            <person name="Im W.T."/>
        </authorList>
    </citation>
    <scope>NUCLEOTIDE SEQUENCE [LARGE SCALE GENOMIC DNA]</scope>
    <source>
        <strain evidence="3 4">KCTC 13059</strain>
    </source>
</reference>
<dbReference type="GO" id="GO:1902201">
    <property type="term" value="P:negative regulation of bacterial-type flagellum-dependent cell motility"/>
    <property type="evidence" value="ECO:0007669"/>
    <property type="project" value="TreeGrafter"/>
</dbReference>
<evidence type="ECO:0000313" key="4">
    <source>
        <dbReference type="Proteomes" id="UP000282311"/>
    </source>
</evidence>
<dbReference type="GO" id="GO:0052621">
    <property type="term" value="F:diguanylate cyclase activity"/>
    <property type="evidence" value="ECO:0007669"/>
    <property type="project" value="TreeGrafter"/>
</dbReference>
<dbReference type="PANTHER" id="PTHR45138">
    <property type="entry name" value="REGULATORY COMPONENTS OF SENSORY TRANSDUCTION SYSTEM"/>
    <property type="match status" value="1"/>
</dbReference>
<dbReference type="GO" id="GO:0005886">
    <property type="term" value="C:plasma membrane"/>
    <property type="evidence" value="ECO:0007669"/>
    <property type="project" value="TreeGrafter"/>
</dbReference>
<dbReference type="Pfam" id="PF20605">
    <property type="entry name" value="Antitox_RHH"/>
    <property type="match status" value="1"/>
</dbReference>
<comment type="caution">
    <text evidence="3">The sequence shown here is derived from an EMBL/GenBank/DDBJ whole genome shotgun (WGS) entry which is preliminary data.</text>
</comment>
<evidence type="ECO:0000313" key="3">
    <source>
        <dbReference type="EMBL" id="RKN84961.1"/>
    </source>
</evidence>
<dbReference type="AlphaFoldDB" id="A0A3B0CJE5"/>
<feature type="coiled-coil region" evidence="1">
    <location>
        <begin position="101"/>
        <end position="128"/>
    </location>
</feature>
<organism evidence="3 4">
    <name type="scientific">Paenibacillus ginsengarvi</name>
    <dbReference type="NCBI Taxonomy" id="400777"/>
    <lineage>
        <taxon>Bacteria</taxon>
        <taxon>Bacillati</taxon>
        <taxon>Bacillota</taxon>
        <taxon>Bacilli</taxon>
        <taxon>Bacillales</taxon>
        <taxon>Paenibacillaceae</taxon>
        <taxon>Paenibacillus</taxon>
    </lineage>
</organism>
<sequence length="230" mass="25842">MQYIKIILWSDVDMKHVDTLTGLPNHKALEKYLQDRIDRDETIALAMLDVDHFLNINEQFGSETGDEVLKTLASLLRETEGTTAFRVSGDEFALAMDGMTLEQAFLAMERLRIKVEAAKEAFPALEGELSTTLTIGVAQYPRDGKTESALRRAASAALVSAKEIGRNQVALPPNEEMVMKSCYYPSTNVRRLKSLAEQLGKKESALLREALDDLLRKYDRSEISRRTKSE</sequence>
<keyword evidence="4" id="KW-1185">Reference proteome</keyword>
<protein>
    <submittedName>
        <fullName evidence="3">GGDEF domain-containing protein</fullName>
    </submittedName>
</protein>
<dbReference type="Proteomes" id="UP000282311">
    <property type="component" value="Unassembled WGS sequence"/>
</dbReference>
<dbReference type="InterPro" id="IPR000160">
    <property type="entry name" value="GGDEF_dom"/>
</dbReference>
<feature type="domain" description="GGDEF" evidence="2">
    <location>
        <begin position="41"/>
        <end position="174"/>
    </location>
</feature>
<dbReference type="InterPro" id="IPR046765">
    <property type="entry name" value="Antitox_RHH"/>
</dbReference>
<dbReference type="PROSITE" id="PS50887">
    <property type="entry name" value="GGDEF"/>
    <property type="match status" value="1"/>
</dbReference>
<dbReference type="GO" id="GO:0043709">
    <property type="term" value="P:cell adhesion involved in single-species biofilm formation"/>
    <property type="evidence" value="ECO:0007669"/>
    <property type="project" value="TreeGrafter"/>
</dbReference>
<dbReference type="InterPro" id="IPR029787">
    <property type="entry name" value="Nucleotide_cyclase"/>
</dbReference>
<dbReference type="InterPro" id="IPR043128">
    <property type="entry name" value="Rev_trsase/Diguanyl_cyclase"/>
</dbReference>